<dbReference type="PROSITE" id="PS51379">
    <property type="entry name" value="4FE4S_FER_2"/>
    <property type="match status" value="1"/>
</dbReference>
<evidence type="ECO:0000256" key="4">
    <source>
        <dbReference type="ARBA" id="ARBA00022737"/>
    </source>
</evidence>
<feature type="domain" description="4Fe-4S ferredoxin-type" evidence="8">
    <location>
        <begin position="88"/>
        <end position="117"/>
    </location>
</feature>
<dbReference type="SMR" id="A5IK23"/>
<keyword evidence="6" id="KW-0408">Iron</keyword>
<evidence type="ECO:0000256" key="1">
    <source>
        <dbReference type="ARBA" id="ARBA00022448"/>
    </source>
</evidence>
<accession>A5IK23</accession>
<reference evidence="9 10" key="2">
    <citation type="journal article" date="2009" name="Proc. Natl. Acad. Sci. U.S.A.">
        <title>On the chimeric nature, thermophilic origin, and phylogenetic placement of the Thermotogales.</title>
        <authorList>
            <person name="Zhaxybayeva O."/>
            <person name="Swithers K.S."/>
            <person name="Lapierre P."/>
            <person name="Fournier G.P."/>
            <person name="Bickhart D.M."/>
            <person name="DeBoy R.T."/>
            <person name="Nelson K.E."/>
            <person name="Nesbo C.L."/>
            <person name="Doolittle W.F."/>
            <person name="Gogarten J.P."/>
            <person name="Noll K.M."/>
        </authorList>
    </citation>
    <scope>NUCLEOTIDE SEQUENCE [LARGE SCALE GENOMIC DNA]</scope>
    <source>
        <strain evidence="10">ATCC BAA-488 / DSM 13995 / JCM 10881 / RKU-1</strain>
    </source>
</reference>
<dbReference type="PANTHER" id="PTHR43177">
    <property type="entry name" value="PROTEIN NRFC"/>
    <property type="match status" value="1"/>
</dbReference>
<dbReference type="SUPFAM" id="SSF54862">
    <property type="entry name" value="4Fe-4S ferredoxins"/>
    <property type="match status" value="1"/>
</dbReference>
<keyword evidence="1" id="KW-0813">Transport</keyword>
<dbReference type="Gene3D" id="3.30.70.20">
    <property type="match status" value="2"/>
</dbReference>
<dbReference type="AlphaFoldDB" id="A5IK23"/>
<protein>
    <submittedName>
        <fullName evidence="9">4Fe-4S ferredoxin, iron-sulfur binding domain protein</fullName>
    </submittedName>
</protein>
<reference evidence="10" key="1">
    <citation type="submission" date="2007-05" db="EMBL/GenBank/DDBJ databases">
        <title>Complete sequence of Thermotoga petrophila RKU-1.</title>
        <authorList>
            <consortium name="US DOE Joint Genome Institute"/>
            <person name="Copeland A."/>
            <person name="Lucas S."/>
            <person name="Lapidus A."/>
            <person name="Barry K."/>
            <person name="Glavina del Rio T."/>
            <person name="Dalin E."/>
            <person name="Tice H."/>
            <person name="Pitluck S."/>
            <person name="Sims D."/>
            <person name="Brettin T."/>
            <person name="Bruce D."/>
            <person name="Detter J.C."/>
            <person name="Han C."/>
            <person name="Tapia R."/>
            <person name="Schmutz J."/>
            <person name="Larimer F."/>
            <person name="Land M."/>
            <person name="Hauser L."/>
            <person name="Kyrpides N."/>
            <person name="Mikhailova N."/>
            <person name="Nelson K."/>
            <person name="Gogarten J.P."/>
            <person name="Noll K."/>
            <person name="Richardson P."/>
        </authorList>
    </citation>
    <scope>NUCLEOTIDE SEQUENCE [LARGE SCALE GENOMIC DNA]</scope>
    <source>
        <strain evidence="10">ATCC BAA-488 / DSM 13995 / JCM 10881 / RKU-1</strain>
    </source>
</reference>
<keyword evidence="4" id="KW-0677">Repeat</keyword>
<dbReference type="GO" id="GO:0046872">
    <property type="term" value="F:metal ion binding"/>
    <property type="evidence" value="ECO:0007669"/>
    <property type="project" value="UniProtKB-KW"/>
</dbReference>
<keyword evidence="3" id="KW-0479">Metal-binding</keyword>
<name>A5IK23_THEP1</name>
<dbReference type="InterPro" id="IPR017896">
    <property type="entry name" value="4Fe4S_Fe-S-bd"/>
</dbReference>
<evidence type="ECO:0000256" key="6">
    <source>
        <dbReference type="ARBA" id="ARBA00023004"/>
    </source>
</evidence>
<dbReference type="STRING" id="390874.Tpet_0524"/>
<evidence type="ECO:0000256" key="2">
    <source>
        <dbReference type="ARBA" id="ARBA00022485"/>
    </source>
</evidence>
<evidence type="ECO:0000256" key="7">
    <source>
        <dbReference type="ARBA" id="ARBA00023014"/>
    </source>
</evidence>
<proteinExistence type="predicted"/>
<dbReference type="EMBL" id="CP000702">
    <property type="protein sequence ID" value="ABQ46546.1"/>
    <property type="molecule type" value="Genomic_DNA"/>
</dbReference>
<dbReference type="eggNOG" id="COG1142">
    <property type="taxonomic scope" value="Bacteria"/>
</dbReference>
<evidence type="ECO:0000256" key="5">
    <source>
        <dbReference type="ARBA" id="ARBA00022982"/>
    </source>
</evidence>
<dbReference type="InterPro" id="IPR050954">
    <property type="entry name" value="ET_IronSulfur_Cluster-Binding"/>
</dbReference>
<dbReference type="PROSITE" id="PS00198">
    <property type="entry name" value="4FE4S_FER_1"/>
    <property type="match status" value="1"/>
</dbReference>
<dbReference type="InterPro" id="IPR017900">
    <property type="entry name" value="4Fe4S_Fe_S_CS"/>
</dbReference>
<sequence>MVIAVRRILIREEYCMGCKLCEINCVAAQVGTGNLIKVYRYVPELPEPNVIVEEHDYVTFALQCRNCDDPSCLKACMTGAMHRDPKTGAIRVNQEKCVGCWMCVMACPFGVIRRNTKEKKVASKCDLCADRGTPGCVEGCPNEALVLVEVRE</sequence>
<gene>
    <name evidence="9" type="ordered locus">Tpet_0524</name>
</gene>
<keyword evidence="2" id="KW-0004">4Fe-4S</keyword>
<dbReference type="Proteomes" id="UP000006558">
    <property type="component" value="Chromosome"/>
</dbReference>
<dbReference type="CDD" id="cd10563">
    <property type="entry name" value="CooF_like"/>
    <property type="match status" value="1"/>
</dbReference>
<evidence type="ECO:0000313" key="9">
    <source>
        <dbReference type="EMBL" id="ABQ46546.1"/>
    </source>
</evidence>
<dbReference type="GO" id="GO:0051539">
    <property type="term" value="F:4 iron, 4 sulfur cluster binding"/>
    <property type="evidence" value="ECO:0007669"/>
    <property type="project" value="UniProtKB-KW"/>
</dbReference>
<organism evidence="9 10">
    <name type="scientific">Thermotoga petrophila (strain ATCC BAA-488 / DSM 13995 / JCM 10881 / RKU-1)</name>
    <dbReference type="NCBI Taxonomy" id="390874"/>
    <lineage>
        <taxon>Bacteria</taxon>
        <taxon>Thermotogati</taxon>
        <taxon>Thermotogota</taxon>
        <taxon>Thermotogae</taxon>
        <taxon>Thermotogales</taxon>
        <taxon>Thermotogaceae</taxon>
        <taxon>Thermotoga</taxon>
    </lineage>
</organism>
<evidence type="ECO:0000259" key="8">
    <source>
        <dbReference type="PROSITE" id="PS51379"/>
    </source>
</evidence>
<evidence type="ECO:0000256" key="3">
    <source>
        <dbReference type="ARBA" id="ARBA00022723"/>
    </source>
</evidence>
<keyword evidence="5" id="KW-0249">Electron transport</keyword>
<dbReference type="Pfam" id="PF13247">
    <property type="entry name" value="Fer4_11"/>
    <property type="match status" value="1"/>
</dbReference>
<dbReference type="KEGG" id="tpt:Tpet_0524"/>
<keyword evidence="7" id="KW-0411">Iron-sulfur</keyword>
<dbReference type="HOGENOM" id="CLU_043374_3_1_0"/>
<evidence type="ECO:0000313" key="10">
    <source>
        <dbReference type="Proteomes" id="UP000006558"/>
    </source>
</evidence>
<dbReference type="PANTHER" id="PTHR43177:SF5">
    <property type="entry name" value="ANAEROBIC DIMETHYL SULFOXIDE REDUCTASE CHAIN B-RELATED"/>
    <property type="match status" value="1"/>
</dbReference>